<gene>
    <name evidence="1" type="ORF">R4K57_13865</name>
</gene>
<name>A0AAW8ZUB7_9XANT</name>
<sequence length="57" mass="5923">MLASTTGEAAIICQLPAEHCADVFSAPACIRWSRQYLKTKRAGNAGSFLAIAAILGG</sequence>
<dbReference type="AlphaFoldDB" id="A0AAW8ZUB7"/>
<dbReference type="EMBL" id="JAWMQI010000051">
    <property type="protein sequence ID" value="MDV7249482.1"/>
    <property type="molecule type" value="Genomic_DNA"/>
</dbReference>
<dbReference type="RefSeq" id="WP_155767616.1">
    <property type="nucleotide sequence ID" value="NZ_CP060399.1"/>
</dbReference>
<evidence type="ECO:0000313" key="1">
    <source>
        <dbReference type="EMBL" id="MDV7249482.1"/>
    </source>
</evidence>
<dbReference type="Proteomes" id="UP001187425">
    <property type="component" value="Unassembled WGS sequence"/>
</dbReference>
<evidence type="ECO:0000313" key="2">
    <source>
        <dbReference type="Proteomes" id="UP001187425"/>
    </source>
</evidence>
<dbReference type="GeneID" id="55515378"/>
<proteinExistence type="predicted"/>
<protein>
    <submittedName>
        <fullName evidence="1">Uncharacterized protein</fullName>
    </submittedName>
</protein>
<organism evidence="1 2">
    <name type="scientific">Xanthomonas hortorum pv. vitians</name>
    <dbReference type="NCBI Taxonomy" id="83224"/>
    <lineage>
        <taxon>Bacteria</taxon>
        <taxon>Pseudomonadati</taxon>
        <taxon>Pseudomonadota</taxon>
        <taxon>Gammaproteobacteria</taxon>
        <taxon>Lysobacterales</taxon>
        <taxon>Lysobacteraceae</taxon>
        <taxon>Xanthomonas</taxon>
    </lineage>
</organism>
<reference evidence="1 2" key="1">
    <citation type="submission" date="2023-10" db="EMBL/GenBank/DDBJ databases">
        <title>A new tool for lettuce pathogen research.</title>
        <authorList>
            <person name="Horton K.N."/>
            <person name="Cseke L.J."/>
            <person name="Badiwe M."/>
            <person name="Tesfaye D."/>
            <person name="Klein A."/>
            <person name="Su J."/>
            <person name="Potnis N."/>
            <person name="Gassmann W."/>
        </authorList>
    </citation>
    <scope>NUCLEOTIDE SEQUENCE [LARGE SCALE GENOMIC DNA]</scope>
    <source>
        <strain evidence="1 2">JSKH1901</strain>
    </source>
</reference>
<comment type="caution">
    <text evidence="1">The sequence shown here is derived from an EMBL/GenBank/DDBJ whole genome shotgun (WGS) entry which is preliminary data.</text>
</comment>
<accession>A0AAW8ZUB7</accession>